<gene>
    <name evidence="1" type="ORF">AVDCRST_MAG61-4</name>
</gene>
<name>A0A6J4JW51_9ACTN</name>
<evidence type="ECO:0000313" key="1">
    <source>
        <dbReference type="EMBL" id="CAA9288799.1"/>
    </source>
</evidence>
<proteinExistence type="predicted"/>
<protein>
    <recommendedName>
        <fullName evidence="2">DUF559 domain-containing protein</fullName>
    </recommendedName>
</protein>
<organism evidence="1">
    <name type="scientific">uncultured Friedmanniella sp</name>
    <dbReference type="NCBI Taxonomy" id="335381"/>
    <lineage>
        <taxon>Bacteria</taxon>
        <taxon>Bacillati</taxon>
        <taxon>Actinomycetota</taxon>
        <taxon>Actinomycetes</taxon>
        <taxon>Propionibacteriales</taxon>
        <taxon>Nocardioidaceae</taxon>
        <taxon>Friedmanniella</taxon>
        <taxon>environmental samples</taxon>
    </lineage>
</organism>
<reference evidence="1" key="1">
    <citation type="submission" date="2020-02" db="EMBL/GenBank/DDBJ databases">
        <authorList>
            <person name="Meier V. D."/>
        </authorList>
    </citation>
    <scope>NUCLEOTIDE SEQUENCE</scope>
    <source>
        <strain evidence="1">AVDCRST_MAG61</strain>
    </source>
</reference>
<dbReference type="AlphaFoldDB" id="A0A6J4JW51"/>
<dbReference type="EMBL" id="CADCTT010000002">
    <property type="protein sequence ID" value="CAA9288799.1"/>
    <property type="molecule type" value="Genomic_DNA"/>
</dbReference>
<evidence type="ECO:0008006" key="2">
    <source>
        <dbReference type="Google" id="ProtNLM"/>
    </source>
</evidence>
<sequence length="97" mass="10802">MLEYEGDQHRTDPHQWNRDIERHERLLAAGEKVVRITAQRMARPRAVVSLVVQSLRAAGDGGPDPLLTPEWLAVFSPSARRSRLAHAFEVPGRALGG</sequence>
<accession>A0A6J4JW51</accession>